<dbReference type="InterPro" id="IPR029787">
    <property type="entry name" value="Nucleotide_cyclase"/>
</dbReference>
<dbReference type="OrthoDB" id="9813903at2"/>
<dbReference type="HOGENOM" id="CLU_000445_11_1_6"/>
<dbReference type="GO" id="GO:0052621">
    <property type="term" value="F:diguanylate cyclase activity"/>
    <property type="evidence" value="ECO:0007669"/>
    <property type="project" value="UniProtKB-EC"/>
</dbReference>
<name>A4CE22_9GAMM</name>
<dbReference type="SUPFAM" id="SSF55073">
    <property type="entry name" value="Nucleotide cyclase"/>
    <property type="match status" value="1"/>
</dbReference>
<keyword evidence="7" id="KW-1185">Reference proteome</keyword>
<feature type="transmembrane region" description="Helical" evidence="4">
    <location>
        <begin position="25"/>
        <end position="43"/>
    </location>
</feature>
<dbReference type="Gene3D" id="3.30.70.270">
    <property type="match status" value="1"/>
</dbReference>
<feature type="transmembrane region" description="Helical" evidence="4">
    <location>
        <begin position="52"/>
        <end position="70"/>
    </location>
</feature>
<feature type="transmembrane region" description="Helical" evidence="4">
    <location>
        <begin position="126"/>
        <end position="147"/>
    </location>
</feature>
<dbReference type="EMBL" id="AAOH01000007">
    <property type="protein sequence ID" value="EAR27214.1"/>
    <property type="molecule type" value="Genomic_DNA"/>
</dbReference>
<dbReference type="Proteomes" id="UP000006201">
    <property type="component" value="Unassembled WGS sequence"/>
</dbReference>
<comment type="cofactor">
    <cofactor evidence="1">
        <name>Mg(2+)</name>
        <dbReference type="ChEBI" id="CHEBI:18420"/>
    </cofactor>
</comment>
<gene>
    <name evidence="6" type="ORF">PTD2_06070</name>
</gene>
<feature type="domain" description="GGDEF" evidence="5">
    <location>
        <begin position="224"/>
        <end position="357"/>
    </location>
</feature>
<dbReference type="InterPro" id="IPR050469">
    <property type="entry name" value="Diguanylate_Cyclase"/>
</dbReference>
<keyword evidence="4" id="KW-0812">Transmembrane</keyword>
<sequence>MKSDWWSNFIDLQSSQDIEIKRQKLVLYFSSYIGGGILFLFYLQHIASQDSLLTCILLASSLVVLSNAVISHFHPYFGVSCYITGLGVVGLILGLVFTGGHQNTALYWLYPFPLVYFILFDYRKGLVANLLIFSAILFLLYQPDWILAEYQPAEKSRFIASYLVTIFLSFVAEYFRFHSHQELSSINYQRQKQANTDPLTQLPNRRFLDSVFFIGADREPKHYFPMVVVMADIDFFKRVNDTYGHDTGDHVLKHVASLLKSSLRGFDVVARIGGEEFLILLPQTMLVDGISVAEKIRIECQNTPFNQFDNLQQVYIDLTVSFGVAEASSAEQLNNAIMAADSKLYLAKEQGRNQVQG</sequence>
<evidence type="ECO:0000313" key="7">
    <source>
        <dbReference type="Proteomes" id="UP000006201"/>
    </source>
</evidence>
<organism evidence="6 7">
    <name type="scientific">Pseudoalteromonas tunicata D2</name>
    <dbReference type="NCBI Taxonomy" id="87626"/>
    <lineage>
        <taxon>Bacteria</taxon>
        <taxon>Pseudomonadati</taxon>
        <taxon>Pseudomonadota</taxon>
        <taxon>Gammaproteobacteria</taxon>
        <taxon>Alteromonadales</taxon>
        <taxon>Pseudoalteromonadaceae</taxon>
        <taxon>Pseudoalteromonas</taxon>
    </lineage>
</organism>
<feature type="transmembrane region" description="Helical" evidence="4">
    <location>
        <begin position="104"/>
        <end position="120"/>
    </location>
</feature>
<dbReference type="Pfam" id="PF00990">
    <property type="entry name" value="GGDEF"/>
    <property type="match status" value="1"/>
</dbReference>
<evidence type="ECO:0000256" key="2">
    <source>
        <dbReference type="ARBA" id="ARBA00012528"/>
    </source>
</evidence>
<evidence type="ECO:0000256" key="4">
    <source>
        <dbReference type="SAM" id="Phobius"/>
    </source>
</evidence>
<feature type="transmembrane region" description="Helical" evidence="4">
    <location>
        <begin position="159"/>
        <end position="177"/>
    </location>
</feature>
<dbReference type="PANTHER" id="PTHR45138:SF9">
    <property type="entry name" value="DIGUANYLATE CYCLASE DGCM-RELATED"/>
    <property type="match status" value="1"/>
</dbReference>
<dbReference type="InterPro" id="IPR043128">
    <property type="entry name" value="Rev_trsase/Diguanyl_cyclase"/>
</dbReference>
<evidence type="ECO:0000259" key="5">
    <source>
        <dbReference type="PROSITE" id="PS50887"/>
    </source>
</evidence>
<dbReference type="PANTHER" id="PTHR45138">
    <property type="entry name" value="REGULATORY COMPONENTS OF SENSORY TRANSDUCTION SYSTEM"/>
    <property type="match status" value="1"/>
</dbReference>
<accession>A4CE22</accession>
<dbReference type="InterPro" id="IPR000160">
    <property type="entry name" value="GGDEF_dom"/>
</dbReference>
<comment type="caution">
    <text evidence="6">The sequence shown here is derived from an EMBL/GenBank/DDBJ whole genome shotgun (WGS) entry which is preliminary data.</text>
</comment>
<keyword evidence="4" id="KW-0472">Membrane</keyword>
<dbReference type="eggNOG" id="COG3706">
    <property type="taxonomic scope" value="Bacteria"/>
</dbReference>
<dbReference type="STRING" id="87626.PTD2_06070"/>
<dbReference type="RefSeq" id="WP_009839077.1">
    <property type="nucleotide sequence ID" value="NZ_AAOH01000007.1"/>
</dbReference>
<comment type="catalytic activity">
    <reaction evidence="3">
        <text>2 GTP = 3',3'-c-di-GMP + 2 diphosphate</text>
        <dbReference type="Rhea" id="RHEA:24898"/>
        <dbReference type="ChEBI" id="CHEBI:33019"/>
        <dbReference type="ChEBI" id="CHEBI:37565"/>
        <dbReference type="ChEBI" id="CHEBI:58805"/>
        <dbReference type="EC" id="2.7.7.65"/>
    </reaction>
</comment>
<dbReference type="PROSITE" id="PS50887">
    <property type="entry name" value="GGDEF"/>
    <property type="match status" value="1"/>
</dbReference>
<dbReference type="EC" id="2.7.7.65" evidence="2"/>
<reference evidence="6 7" key="1">
    <citation type="submission" date="2006-02" db="EMBL/GenBank/DDBJ databases">
        <authorList>
            <person name="Moran M.A."/>
            <person name="Kjelleberg S."/>
            <person name="Egan S."/>
            <person name="Saunders N."/>
            <person name="Thomas T."/>
            <person name="Ferriera S."/>
            <person name="Johnson J."/>
            <person name="Kravitz S."/>
            <person name="Halpern A."/>
            <person name="Remington K."/>
            <person name="Beeson K."/>
            <person name="Tran B."/>
            <person name="Rogers Y.-H."/>
            <person name="Friedman R."/>
            <person name="Venter J.C."/>
        </authorList>
    </citation>
    <scope>NUCLEOTIDE SEQUENCE [LARGE SCALE GENOMIC DNA]</scope>
    <source>
        <strain evidence="6 7">D2</strain>
    </source>
</reference>
<dbReference type="CDD" id="cd01949">
    <property type="entry name" value="GGDEF"/>
    <property type="match status" value="1"/>
</dbReference>
<dbReference type="FunFam" id="3.30.70.270:FF:000001">
    <property type="entry name" value="Diguanylate cyclase domain protein"/>
    <property type="match status" value="1"/>
</dbReference>
<evidence type="ECO:0000256" key="3">
    <source>
        <dbReference type="ARBA" id="ARBA00034247"/>
    </source>
</evidence>
<protein>
    <recommendedName>
        <fullName evidence="2">diguanylate cyclase</fullName>
        <ecNumber evidence="2">2.7.7.65</ecNumber>
    </recommendedName>
</protein>
<proteinExistence type="predicted"/>
<dbReference type="NCBIfam" id="TIGR00254">
    <property type="entry name" value="GGDEF"/>
    <property type="match status" value="1"/>
</dbReference>
<keyword evidence="4" id="KW-1133">Transmembrane helix</keyword>
<dbReference type="SMART" id="SM00267">
    <property type="entry name" value="GGDEF"/>
    <property type="match status" value="1"/>
</dbReference>
<evidence type="ECO:0000313" key="6">
    <source>
        <dbReference type="EMBL" id="EAR27214.1"/>
    </source>
</evidence>
<feature type="transmembrane region" description="Helical" evidence="4">
    <location>
        <begin position="76"/>
        <end position="97"/>
    </location>
</feature>
<evidence type="ECO:0000256" key="1">
    <source>
        <dbReference type="ARBA" id="ARBA00001946"/>
    </source>
</evidence>
<dbReference type="AlphaFoldDB" id="A4CE22"/>